<evidence type="ECO:0000256" key="4">
    <source>
        <dbReference type="ARBA" id="ARBA00023014"/>
    </source>
</evidence>
<dbReference type="Gene3D" id="3.30.70.20">
    <property type="match status" value="1"/>
</dbReference>
<evidence type="ECO:0000256" key="2">
    <source>
        <dbReference type="ARBA" id="ARBA00022723"/>
    </source>
</evidence>
<dbReference type="AlphaFoldDB" id="A0A9D1G8C8"/>
<dbReference type="PROSITE" id="PS00198">
    <property type="entry name" value="4FE4S_FER_1"/>
    <property type="match status" value="1"/>
</dbReference>
<dbReference type="Pfam" id="PF04060">
    <property type="entry name" value="FeS"/>
    <property type="match status" value="1"/>
</dbReference>
<dbReference type="GO" id="GO:0046872">
    <property type="term" value="F:metal ion binding"/>
    <property type="evidence" value="ECO:0007669"/>
    <property type="project" value="UniProtKB-KW"/>
</dbReference>
<evidence type="ECO:0000259" key="6">
    <source>
        <dbReference type="PROSITE" id="PS51656"/>
    </source>
</evidence>
<dbReference type="PROSITE" id="PS51379">
    <property type="entry name" value="4FE4S_FER_2"/>
    <property type="match status" value="2"/>
</dbReference>
<organism evidence="7 8">
    <name type="scientific">Candidatus Caccosoma faecigallinarum</name>
    <dbReference type="NCBI Taxonomy" id="2840720"/>
    <lineage>
        <taxon>Bacteria</taxon>
        <taxon>Bacillati</taxon>
        <taxon>Bacillota</taxon>
        <taxon>Bacillota incertae sedis</taxon>
        <taxon>Candidatus Caccosoma</taxon>
    </lineage>
</organism>
<dbReference type="PANTHER" id="PTHR11615">
    <property type="entry name" value="NITRATE, FORMATE, IRON DEHYDROGENASE"/>
    <property type="match status" value="1"/>
</dbReference>
<dbReference type="InterPro" id="IPR009016">
    <property type="entry name" value="Fe_hydrogenase"/>
</dbReference>
<dbReference type="InterPro" id="IPR017900">
    <property type="entry name" value="4Fe4S_Fe_S_CS"/>
</dbReference>
<dbReference type="SUPFAM" id="SSF54862">
    <property type="entry name" value="4Fe-4S ferredoxins"/>
    <property type="match status" value="1"/>
</dbReference>
<evidence type="ECO:0000256" key="3">
    <source>
        <dbReference type="ARBA" id="ARBA00023004"/>
    </source>
</evidence>
<dbReference type="Pfam" id="PF02906">
    <property type="entry name" value="Fe_hyd_lg_C"/>
    <property type="match status" value="1"/>
</dbReference>
<keyword evidence="4" id="KW-0411">Iron-sulfur</keyword>
<evidence type="ECO:0000313" key="8">
    <source>
        <dbReference type="Proteomes" id="UP000886893"/>
    </source>
</evidence>
<feature type="non-terminal residue" evidence="7">
    <location>
        <position position="429"/>
    </location>
</feature>
<dbReference type="InterPro" id="IPR050340">
    <property type="entry name" value="Cytosolic_Fe-S_CAF"/>
</dbReference>
<evidence type="ECO:0000259" key="5">
    <source>
        <dbReference type="PROSITE" id="PS51379"/>
    </source>
</evidence>
<dbReference type="GO" id="GO:0051539">
    <property type="term" value="F:4 iron, 4 sulfur cluster binding"/>
    <property type="evidence" value="ECO:0007669"/>
    <property type="project" value="UniProtKB-KW"/>
</dbReference>
<evidence type="ECO:0000313" key="7">
    <source>
        <dbReference type="EMBL" id="HIT17566.1"/>
    </source>
</evidence>
<dbReference type="InterPro" id="IPR017896">
    <property type="entry name" value="4Fe4S_Fe-S-bd"/>
</dbReference>
<dbReference type="Gene3D" id="3.40.950.10">
    <property type="entry name" value="Fe-only Hydrogenase (Larger Subunit), Chain L, domain 3"/>
    <property type="match status" value="1"/>
</dbReference>
<dbReference type="InterPro" id="IPR007202">
    <property type="entry name" value="4Fe-4S_dom"/>
</dbReference>
<dbReference type="SUPFAM" id="SSF53920">
    <property type="entry name" value="Fe-only hydrogenase"/>
    <property type="match status" value="1"/>
</dbReference>
<sequence>MTNCLNLKKSNCKNCYKCIRHCPVKSIRFEDNQAHIIKDECVLCGLCFVNCPQNAKEIRNDVPVAKKLIATGKPVIVSLAPSFVANYANATIESMKETLLKLGFSDVQETAIGATIVKKEYEKLIQEGKQDIIISTCCHTVNTLVQKYYPTLVSCLAPVPSPMLAHCAKIKKENPGAYTVFIGPCISKKDEADTYKGIVDCVLTYEELTQWLKDENMDYIKQDYVYQDHTKARLFPTSGGILQTMDKPEGDYQYLVIDGMDNCIAALKDIEKGNIAHCFIEMSACSGSCINGPVIDKHHRAPIRDYMAVHQYAGKKDFIVQQPSAQELYHPFKFLGVHQLQPTEQAIQEVLEKMGKTSKDKELNCGSCGYESCREKAIAILRGKAVPEMCLPFLKEKAESFSDNVVSNTPNGLMVLNEKLEIQLANKAM</sequence>
<feature type="domain" description="4Fe-4S" evidence="6">
    <location>
        <begin position="346"/>
        <end position="407"/>
    </location>
</feature>
<dbReference type="Proteomes" id="UP000886893">
    <property type="component" value="Unassembled WGS sequence"/>
</dbReference>
<feature type="domain" description="4Fe-4S ferredoxin-type" evidence="5">
    <location>
        <begin position="3"/>
        <end position="31"/>
    </location>
</feature>
<reference evidence="7" key="1">
    <citation type="submission" date="2020-10" db="EMBL/GenBank/DDBJ databases">
        <authorList>
            <person name="Gilroy R."/>
        </authorList>
    </citation>
    <scope>NUCLEOTIDE SEQUENCE</scope>
    <source>
        <strain evidence="7">14508</strain>
    </source>
</reference>
<name>A0A9D1G8C8_9FIRM</name>
<comment type="caution">
    <text evidence="7">The sequence shown here is derived from an EMBL/GenBank/DDBJ whole genome shotgun (WGS) entry which is preliminary data.</text>
</comment>
<proteinExistence type="predicted"/>
<accession>A0A9D1G8C8</accession>
<dbReference type="Pfam" id="PF13237">
    <property type="entry name" value="Fer4_10"/>
    <property type="match status" value="1"/>
</dbReference>
<keyword evidence="1" id="KW-0004">4Fe-4S</keyword>
<dbReference type="EMBL" id="DVKI01000131">
    <property type="protein sequence ID" value="HIT17566.1"/>
    <property type="molecule type" value="Genomic_DNA"/>
</dbReference>
<reference evidence="7" key="2">
    <citation type="journal article" date="2021" name="PeerJ">
        <title>Extensive microbial diversity within the chicken gut microbiome revealed by metagenomics and culture.</title>
        <authorList>
            <person name="Gilroy R."/>
            <person name="Ravi A."/>
            <person name="Getino M."/>
            <person name="Pursley I."/>
            <person name="Horton D.L."/>
            <person name="Alikhan N.F."/>
            <person name="Baker D."/>
            <person name="Gharbi K."/>
            <person name="Hall N."/>
            <person name="Watson M."/>
            <person name="Adriaenssens E.M."/>
            <person name="Foster-Nyarko E."/>
            <person name="Jarju S."/>
            <person name="Secka A."/>
            <person name="Antonio M."/>
            <person name="Oren A."/>
            <person name="Chaudhuri R.R."/>
            <person name="La Ragione R."/>
            <person name="Hildebrand F."/>
            <person name="Pallen M.J."/>
        </authorList>
    </citation>
    <scope>NUCLEOTIDE SEQUENCE</scope>
    <source>
        <strain evidence="7">14508</strain>
    </source>
</reference>
<dbReference type="Gene3D" id="1.10.15.40">
    <property type="entry name" value="Electron transport complex subunit B, putative Fe-S cluster"/>
    <property type="match status" value="1"/>
</dbReference>
<keyword evidence="3" id="KW-0408">Iron</keyword>
<feature type="domain" description="4Fe-4S ferredoxin-type" evidence="5">
    <location>
        <begin position="32"/>
        <end position="61"/>
    </location>
</feature>
<keyword evidence="2" id="KW-0479">Metal-binding</keyword>
<protein>
    <submittedName>
        <fullName evidence="7">4Fe-4S binding protein</fullName>
    </submittedName>
</protein>
<evidence type="ECO:0000256" key="1">
    <source>
        <dbReference type="ARBA" id="ARBA00022485"/>
    </source>
</evidence>
<gene>
    <name evidence="7" type="ORF">IAD04_04245</name>
</gene>
<dbReference type="InterPro" id="IPR004108">
    <property type="entry name" value="Fe_hydrogenase_lsu_C"/>
</dbReference>
<dbReference type="PROSITE" id="PS51656">
    <property type="entry name" value="4FE4S"/>
    <property type="match status" value="1"/>
</dbReference>